<evidence type="ECO:0000256" key="10">
    <source>
        <dbReference type="ARBA" id="ARBA00023242"/>
    </source>
</evidence>
<dbReference type="PANTHER" id="PTHR45626:SF11">
    <property type="entry name" value="FAMILY HELICASE, PUTATIVE (AFU_ORTHOLOGUE AFUA_5G06590)-RELATED"/>
    <property type="match status" value="1"/>
</dbReference>
<protein>
    <submittedName>
        <fullName evidence="16">Uncharacterized protein</fullName>
    </submittedName>
</protein>
<dbReference type="Gene3D" id="3.30.70.2330">
    <property type="match status" value="1"/>
</dbReference>
<dbReference type="InterPro" id="IPR038718">
    <property type="entry name" value="SNF2-like_sf"/>
</dbReference>
<dbReference type="InterPro" id="IPR001650">
    <property type="entry name" value="Helicase_C-like"/>
</dbReference>
<evidence type="ECO:0000256" key="7">
    <source>
        <dbReference type="ARBA" id="ARBA00022806"/>
    </source>
</evidence>
<keyword evidence="3" id="KW-0479">Metal-binding</keyword>
<dbReference type="PROSITE" id="PS50089">
    <property type="entry name" value="ZF_RING_2"/>
    <property type="match status" value="1"/>
</dbReference>
<dbReference type="Pfam" id="PF13923">
    <property type="entry name" value="zf-C3HC4_2"/>
    <property type="match status" value="1"/>
</dbReference>
<dbReference type="SMART" id="SM00490">
    <property type="entry name" value="HELICc"/>
    <property type="match status" value="1"/>
</dbReference>
<dbReference type="SUPFAM" id="SSF52540">
    <property type="entry name" value="P-loop containing nucleoside triphosphate hydrolases"/>
    <property type="match status" value="2"/>
</dbReference>
<name>A0A3E2HCL0_SCYLI</name>
<evidence type="ECO:0000256" key="12">
    <source>
        <dbReference type="SAM" id="MobiDB-lite"/>
    </source>
</evidence>
<dbReference type="Gene3D" id="3.30.40.10">
    <property type="entry name" value="Zinc/RING finger domain, C3HC4 (zinc finger)"/>
    <property type="match status" value="1"/>
</dbReference>
<comment type="similarity">
    <text evidence="2">Belongs to the SNF2/RAD54 helicase family.</text>
</comment>
<evidence type="ECO:0000313" key="17">
    <source>
        <dbReference type="Proteomes" id="UP000258309"/>
    </source>
</evidence>
<dbReference type="GO" id="GO:0005524">
    <property type="term" value="F:ATP binding"/>
    <property type="evidence" value="ECO:0007669"/>
    <property type="project" value="UniProtKB-KW"/>
</dbReference>
<evidence type="ECO:0000256" key="11">
    <source>
        <dbReference type="PROSITE-ProRule" id="PRU00175"/>
    </source>
</evidence>
<dbReference type="InterPro" id="IPR000330">
    <property type="entry name" value="SNF2_N"/>
</dbReference>
<dbReference type="Pfam" id="PF00176">
    <property type="entry name" value="SNF2-rel_dom"/>
    <property type="match status" value="1"/>
</dbReference>
<keyword evidence="10" id="KW-0539">Nucleus</keyword>
<dbReference type="InterPro" id="IPR014001">
    <property type="entry name" value="Helicase_ATP-bd"/>
</dbReference>
<feature type="compositionally biased region" description="Low complexity" evidence="12">
    <location>
        <begin position="190"/>
        <end position="201"/>
    </location>
</feature>
<comment type="subcellular location">
    <subcellularLocation>
        <location evidence="1">Nucleus</location>
    </subcellularLocation>
</comment>
<dbReference type="GO" id="GO:0004386">
    <property type="term" value="F:helicase activity"/>
    <property type="evidence" value="ECO:0007669"/>
    <property type="project" value="UniProtKB-KW"/>
</dbReference>
<dbReference type="AlphaFoldDB" id="A0A3E2HCL0"/>
<sequence>MGKRTIETIDLTEDDENLPQAKYARVNQPPVSQPRPTQSLASGDILISSQDNDENEIIDLSQAIDDGLAWVCIGAIDAKIVGIRYYSGYATMGENVLLRREPENQYDRNAIAVQNVQGSQIGHIPRNLAAKLASYMDAKECIIEASLAGEKGAFDCPILLKVFGPMDPRLRAALEHKMKNDRLGLKKRGIAAPKAAKTAKPILPPTRKKLGYQSNSQPGSSQQEEEIEPPQPSLQDFVLNSEQFRPRDIEEFVEQWAAPEATLEKMPMAKQPDKLVSVLLPYQRQGLAWLLDKENPILPEVGSKDVVQLWKRPANRPNAFQNIATQFITATPPVLAPGGILADDMGLGKTLQVISLILQGGAGTTLILAPVSVMSNWAQQMERHIKKEHALKVLTYHGSNRKRMNAKDFAEYDVVISTYGTLSTEYMPRGVKTPSQVPRKDGIFSMAWRRVVLDEGHIIRNPRTKAAVAASSLLSKSRWVLTGTPIVNNITDLFSMLKFLGITGGLERQELFNAILARPLAMGDTNAEHLLQTVMRTISRNIFTGSNFEMMKKKKYEAFSMEAKGLLQKYQTGKGKTKGKGATNYNNLLEVLLRLRQVCCHWKLCGSRVSDLLSLLENDDVVVLNKETTLALQALLQISIDNRDECSICLDELHNPVITTCKHTFGRECIERTIDLQHKCPMCRAALNDTECLVEPAEETIEENEDADIDTETKSSKTEALISILKASRKDPLSKVVIFSQWTSFLNIIQLQLADAGFKYTRIDGSMPAHARDAAISSLDNDPETRIMLASLSVCSVGLNLVSADTVILADSWWAPAIEDQAVDRVHRLGQTRTCTVWRLIMEDSIEERVLEIQAEKRKLVGKAFQEKTKGGKEKTTRMADIMKLLT</sequence>
<dbReference type="SMART" id="SM00184">
    <property type="entry name" value="RING"/>
    <property type="match status" value="1"/>
</dbReference>
<evidence type="ECO:0000256" key="6">
    <source>
        <dbReference type="ARBA" id="ARBA00022801"/>
    </source>
</evidence>
<keyword evidence="5 11" id="KW-0863">Zinc-finger</keyword>
<dbReference type="InterPro" id="IPR013083">
    <property type="entry name" value="Znf_RING/FYVE/PHD"/>
</dbReference>
<evidence type="ECO:0000256" key="2">
    <source>
        <dbReference type="ARBA" id="ARBA00007025"/>
    </source>
</evidence>
<proteinExistence type="inferred from homology"/>
<dbReference type="InterPro" id="IPR049730">
    <property type="entry name" value="SNF2/RAD54-like_C"/>
</dbReference>
<evidence type="ECO:0000256" key="5">
    <source>
        <dbReference type="ARBA" id="ARBA00022771"/>
    </source>
</evidence>
<gene>
    <name evidence="16" type="ORF">B7463_g5154</name>
</gene>
<dbReference type="PROSITE" id="PS51194">
    <property type="entry name" value="HELICASE_CTER"/>
    <property type="match status" value="1"/>
</dbReference>
<dbReference type="SMART" id="SM00910">
    <property type="entry name" value="HIRAN"/>
    <property type="match status" value="1"/>
</dbReference>
<dbReference type="InterPro" id="IPR050628">
    <property type="entry name" value="SNF2_RAD54_helicase_TF"/>
</dbReference>
<dbReference type="PANTHER" id="PTHR45626">
    <property type="entry name" value="TRANSCRIPTION TERMINATION FACTOR 2-RELATED"/>
    <property type="match status" value="1"/>
</dbReference>
<comment type="caution">
    <text evidence="16">The sequence shown here is derived from an EMBL/GenBank/DDBJ whole genome shotgun (WGS) entry which is preliminary data.</text>
</comment>
<dbReference type="SMART" id="SM00487">
    <property type="entry name" value="DEXDc"/>
    <property type="match status" value="1"/>
</dbReference>
<evidence type="ECO:0000256" key="1">
    <source>
        <dbReference type="ARBA" id="ARBA00004123"/>
    </source>
</evidence>
<dbReference type="InterPro" id="IPR027417">
    <property type="entry name" value="P-loop_NTPase"/>
</dbReference>
<dbReference type="Pfam" id="PF08797">
    <property type="entry name" value="HIRAN"/>
    <property type="match status" value="1"/>
</dbReference>
<feature type="non-terminal residue" evidence="16">
    <location>
        <position position="887"/>
    </location>
</feature>
<feature type="region of interest" description="Disordered" evidence="12">
    <location>
        <begin position="189"/>
        <end position="231"/>
    </location>
</feature>
<dbReference type="Pfam" id="PF00271">
    <property type="entry name" value="Helicase_C"/>
    <property type="match status" value="1"/>
</dbReference>
<dbReference type="InterPro" id="IPR001841">
    <property type="entry name" value="Znf_RING"/>
</dbReference>
<evidence type="ECO:0000259" key="13">
    <source>
        <dbReference type="PROSITE" id="PS50089"/>
    </source>
</evidence>
<feature type="domain" description="Helicase C-terminal" evidence="15">
    <location>
        <begin position="717"/>
        <end position="883"/>
    </location>
</feature>
<evidence type="ECO:0000256" key="8">
    <source>
        <dbReference type="ARBA" id="ARBA00022833"/>
    </source>
</evidence>
<dbReference type="Gene3D" id="3.40.50.300">
    <property type="entry name" value="P-loop containing nucleotide triphosphate hydrolases"/>
    <property type="match status" value="1"/>
</dbReference>
<evidence type="ECO:0000259" key="15">
    <source>
        <dbReference type="PROSITE" id="PS51194"/>
    </source>
</evidence>
<evidence type="ECO:0000256" key="9">
    <source>
        <dbReference type="ARBA" id="ARBA00022840"/>
    </source>
</evidence>
<dbReference type="GO" id="GO:0016818">
    <property type="term" value="F:hydrolase activity, acting on acid anhydrides, in phosphorus-containing anhydrides"/>
    <property type="evidence" value="ECO:0007669"/>
    <property type="project" value="InterPro"/>
</dbReference>
<dbReference type="Gene3D" id="3.40.50.10810">
    <property type="entry name" value="Tandem AAA-ATPase domain"/>
    <property type="match status" value="1"/>
</dbReference>
<dbReference type="GO" id="GO:0003676">
    <property type="term" value="F:nucleic acid binding"/>
    <property type="evidence" value="ECO:0007669"/>
    <property type="project" value="InterPro"/>
</dbReference>
<keyword evidence="7" id="KW-0347">Helicase</keyword>
<evidence type="ECO:0000256" key="3">
    <source>
        <dbReference type="ARBA" id="ARBA00022723"/>
    </source>
</evidence>
<keyword evidence="6" id="KW-0378">Hydrolase</keyword>
<dbReference type="STRING" id="5539.A0A3E2HCL0"/>
<feature type="domain" description="Helicase ATP-binding" evidence="14">
    <location>
        <begin position="330"/>
        <end position="503"/>
    </location>
</feature>
<dbReference type="OrthoDB" id="448448at2759"/>
<evidence type="ECO:0000256" key="4">
    <source>
        <dbReference type="ARBA" id="ARBA00022741"/>
    </source>
</evidence>
<keyword evidence="9" id="KW-0067">ATP-binding</keyword>
<keyword evidence="17" id="KW-1185">Reference proteome</keyword>
<dbReference type="SUPFAM" id="SSF57850">
    <property type="entry name" value="RING/U-box"/>
    <property type="match status" value="1"/>
</dbReference>
<evidence type="ECO:0000259" key="14">
    <source>
        <dbReference type="PROSITE" id="PS51192"/>
    </source>
</evidence>
<reference evidence="16 17" key="1">
    <citation type="submission" date="2018-05" db="EMBL/GenBank/DDBJ databases">
        <title>Draft genome sequence of Scytalidium lignicola DSM 105466, a ubiquitous saprotrophic fungus.</title>
        <authorList>
            <person name="Buettner E."/>
            <person name="Gebauer A.M."/>
            <person name="Hofrichter M."/>
            <person name="Liers C."/>
            <person name="Kellner H."/>
        </authorList>
    </citation>
    <scope>NUCLEOTIDE SEQUENCE [LARGE SCALE GENOMIC DNA]</scope>
    <source>
        <strain evidence="16 17">DSM 105466</strain>
    </source>
</reference>
<feature type="non-terminal residue" evidence="16">
    <location>
        <position position="1"/>
    </location>
</feature>
<accession>A0A3E2HCL0</accession>
<dbReference type="OMA" id="ETTVWRL"/>
<dbReference type="GO" id="GO:0006281">
    <property type="term" value="P:DNA repair"/>
    <property type="evidence" value="ECO:0007669"/>
    <property type="project" value="TreeGrafter"/>
</dbReference>
<dbReference type="GO" id="GO:0008270">
    <property type="term" value="F:zinc ion binding"/>
    <property type="evidence" value="ECO:0007669"/>
    <property type="project" value="UniProtKB-KW"/>
</dbReference>
<dbReference type="CDD" id="cd18793">
    <property type="entry name" value="SF2_C_SNF"/>
    <property type="match status" value="1"/>
</dbReference>
<dbReference type="GO" id="GO:0008094">
    <property type="term" value="F:ATP-dependent activity, acting on DNA"/>
    <property type="evidence" value="ECO:0007669"/>
    <property type="project" value="TreeGrafter"/>
</dbReference>
<dbReference type="InterPro" id="IPR014905">
    <property type="entry name" value="HIRAN"/>
</dbReference>
<organism evidence="16 17">
    <name type="scientific">Scytalidium lignicola</name>
    <name type="common">Hyphomycete</name>
    <dbReference type="NCBI Taxonomy" id="5539"/>
    <lineage>
        <taxon>Eukaryota</taxon>
        <taxon>Fungi</taxon>
        <taxon>Dikarya</taxon>
        <taxon>Ascomycota</taxon>
        <taxon>Pezizomycotina</taxon>
        <taxon>Leotiomycetes</taxon>
        <taxon>Leotiomycetes incertae sedis</taxon>
        <taxon>Scytalidium</taxon>
    </lineage>
</organism>
<keyword evidence="8" id="KW-0862">Zinc</keyword>
<keyword evidence="4" id="KW-0547">Nucleotide-binding</keyword>
<dbReference type="EMBL" id="NCSJ02000082">
    <property type="protein sequence ID" value="RFU31148.1"/>
    <property type="molecule type" value="Genomic_DNA"/>
</dbReference>
<evidence type="ECO:0000313" key="16">
    <source>
        <dbReference type="EMBL" id="RFU31148.1"/>
    </source>
</evidence>
<dbReference type="Proteomes" id="UP000258309">
    <property type="component" value="Unassembled WGS sequence"/>
</dbReference>
<dbReference type="GO" id="GO:0005634">
    <property type="term" value="C:nucleus"/>
    <property type="evidence" value="ECO:0007669"/>
    <property type="project" value="UniProtKB-SubCell"/>
</dbReference>
<feature type="domain" description="RING-type" evidence="13">
    <location>
        <begin position="646"/>
        <end position="684"/>
    </location>
</feature>
<dbReference type="PROSITE" id="PS51192">
    <property type="entry name" value="HELICASE_ATP_BIND_1"/>
    <property type="match status" value="1"/>
</dbReference>